<sequence length="692" mass="76429">MFNLFYYVSYTGGFYSFNSRTSGVNPCSANPPKSLHDWKQKFFYIRRGVIPIDMHYLPESEGVPRVNVSIYFVDQEWYKVLTRKVTSIIQLEERASVAAGMSMLWAPQNPRGVPIYGYQGKEGYSLMNVLDPKAGGAMVVATLAGWRPLWLDQIRDRFLHPTSESFAAYANTILGDDGGDDLDDLESRKKKTLDKSEKKKKKKVEGSATEAPRKRPSTLPFLDYVVISDTLSGLDAGDKRVECDPDDDATLTEMMKKRKTLEEKKKELDDQATAALAVKKSKLQKETPPAPSESEVDLGVFSAKHGNLLEKIFAASCSQGVRSGKAPRKIDISKITPPTSPPSRTFDLSPPPADRGKRKEDDVEVEQVGEGGGNAGVDAGGAGVVGSGGGGDDVVEESSEATPHHTVYTKVVRGSSHGGASRVHHSLEYEHVQGGSCDTQNPACANLPHAPRWNLTQGSRMTELANCQGLAWRVTDAEEKLAKEKQLNVNKQKDWEVACERTNKELQAQRDAIVRLSGEKKKISDEAEEERVAHQKREQEYIQHIAKLEKFAAEKVGESKPSEILVEEIIADCKWLLARAVPLISEHIAGSEELAKYMYELGEAAYDRGRKEGYAAGRSAVEKKEALKDFDLYKVNCAARYAEKRQEFESLEFAIVKAAGKLSRKPDGIALLKKALGDEDREVGDAGTSRQE</sequence>
<feature type="compositionally biased region" description="Basic residues" evidence="2">
    <location>
        <begin position="189"/>
        <end position="203"/>
    </location>
</feature>
<dbReference type="InParanoid" id="A0A251VIH4"/>
<dbReference type="EMBL" id="CM007891">
    <property type="protein sequence ID" value="OTG35370.1"/>
    <property type="molecule type" value="Genomic_DNA"/>
</dbReference>
<feature type="compositionally biased region" description="Gly residues" evidence="2">
    <location>
        <begin position="369"/>
        <end position="380"/>
    </location>
</feature>
<evidence type="ECO:0000313" key="3">
    <source>
        <dbReference type="EMBL" id="OTG35370.1"/>
    </source>
</evidence>
<gene>
    <name evidence="3" type="ORF">HannXRQ_Chr02g0056071</name>
</gene>
<organism evidence="3 4">
    <name type="scientific">Helianthus annuus</name>
    <name type="common">Common sunflower</name>
    <dbReference type="NCBI Taxonomy" id="4232"/>
    <lineage>
        <taxon>Eukaryota</taxon>
        <taxon>Viridiplantae</taxon>
        <taxon>Streptophyta</taxon>
        <taxon>Embryophyta</taxon>
        <taxon>Tracheophyta</taxon>
        <taxon>Spermatophyta</taxon>
        <taxon>Magnoliopsida</taxon>
        <taxon>eudicotyledons</taxon>
        <taxon>Gunneridae</taxon>
        <taxon>Pentapetalae</taxon>
        <taxon>asterids</taxon>
        <taxon>campanulids</taxon>
        <taxon>Asterales</taxon>
        <taxon>Asteraceae</taxon>
        <taxon>Asteroideae</taxon>
        <taxon>Heliantheae alliance</taxon>
        <taxon>Heliantheae</taxon>
        <taxon>Helianthus</taxon>
    </lineage>
</organism>
<feature type="region of interest" description="Disordered" evidence="2">
    <location>
        <begin position="325"/>
        <end position="380"/>
    </location>
</feature>
<keyword evidence="1" id="KW-0175">Coiled coil</keyword>
<feature type="coiled-coil region" evidence="1">
    <location>
        <begin position="474"/>
        <end position="519"/>
    </location>
</feature>
<dbReference type="AlphaFoldDB" id="A0A251VIH4"/>
<dbReference type="Proteomes" id="UP000215914">
    <property type="component" value="Chromosome 2"/>
</dbReference>
<name>A0A251VIH4_HELAN</name>
<keyword evidence="4" id="KW-1185">Reference proteome</keyword>
<reference evidence="4" key="1">
    <citation type="journal article" date="2017" name="Nature">
        <title>The sunflower genome provides insights into oil metabolism, flowering and Asterid evolution.</title>
        <authorList>
            <person name="Badouin H."/>
            <person name="Gouzy J."/>
            <person name="Grassa C.J."/>
            <person name="Murat F."/>
            <person name="Staton S.E."/>
            <person name="Cottret L."/>
            <person name="Lelandais-Briere C."/>
            <person name="Owens G.L."/>
            <person name="Carrere S."/>
            <person name="Mayjonade B."/>
            <person name="Legrand L."/>
            <person name="Gill N."/>
            <person name="Kane N.C."/>
            <person name="Bowers J.E."/>
            <person name="Hubner S."/>
            <person name="Bellec A."/>
            <person name="Berard A."/>
            <person name="Berges H."/>
            <person name="Blanchet N."/>
            <person name="Boniface M.C."/>
            <person name="Brunel D."/>
            <person name="Catrice O."/>
            <person name="Chaidir N."/>
            <person name="Claudel C."/>
            <person name="Donnadieu C."/>
            <person name="Faraut T."/>
            <person name="Fievet G."/>
            <person name="Helmstetter N."/>
            <person name="King M."/>
            <person name="Knapp S.J."/>
            <person name="Lai Z."/>
            <person name="Le Paslier M.C."/>
            <person name="Lippi Y."/>
            <person name="Lorenzon L."/>
            <person name="Mandel J.R."/>
            <person name="Marage G."/>
            <person name="Marchand G."/>
            <person name="Marquand E."/>
            <person name="Bret-Mestries E."/>
            <person name="Morien E."/>
            <person name="Nambeesan S."/>
            <person name="Nguyen T."/>
            <person name="Pegot-Espagnet P."/>
            <person name="Pouilly N."/>
            <person name="Raftis F."/>
            <person name="Sallet E."/>
            <person name="Schiex T."/>
            <person name="Thomas J."/>
            <person name="Vandecasteele C."/>
            <person name="Vares D."/>
            <person name="Vear F."/>
            <person name="Vautrin S."/>
            <person name="Crespi M."/>
            <person name="Mangin B."/>
            <person name="Burke J.M."/>
            <person name="Salse J."/>
            <person name="Munos S."/>
            <person name="Vincourt P."/>
            <person name="Rieseberg L.H."/>
            <person name="Langlade N.B."/>
        </authorList>
    </citation>
    <scope>NUCLEOTIDE SEQUENCE [LARGE SCALE GENOMIC DNA]</scope>
    <source>
        <strain evidence="4">cv. SF193</strain>
    </source>
</reference>
<proteinExistence type="predicted"/>
<accession>A0A251VIH4</accession>
<dbReference type="PANTHER" id="PTHR31099:SF49">
    <property type="entry name" value="MYOSIN HEAVY CHAIN-LIKE PROTEIN"/>
    <property type="match status" value="1"/>
</dbReference>
<evidence type="ECO:0000256" key="2">
    <source>
        <dbReference type="SAM" id="MobiDB-lite"/>
    </source>
</evidence>
<feature type="region of interest" description="Disordered" evidence="2">
    <location>
        <begin position="189"/>
        <end position="215"/>
    </location>
</feature>
<evidence type="ECO:0000313" key="4">
    <source>
        <dbReference type="Proteomes" id="UP000215914"/>
    </source>
</evidence>
<feature type="coiled-coil region" evidence="1">
    <location>
        <begin position="251"/>
        <end position="278"/>
    </location>
</feature>
<dbReference type="PANTHER" id="PTHR31099">
    <property type="entry name" value="OS06G0165300 PROTEIN"/>
    <property type="match status" value="1"/>
</dbReference>
<protein>
    <submittedName>
        <fullName evidence="3">Uncharacterized protein</fullName>
    </submittedName>
</protein>
<evidence type="ECO:0000256" key="1">
    <source>
        <dbReference type="SAM" id="Coils"/>
    </source>
</evidence>